<dbReference type="PROSITE" id="PS50032">
    <property type="entry name" value="KA1"/>
    <property type="match status" value="1"/>
</dbReference>
<organism evidence="3 4">
    <name type="scientific">Zancudomyces culisetae</name>
    <name type="common">Gut fungus</name>
    <name type="synonym">Smittium culisetae</name>
    <dbReference type="NCBI Taxonomy" id="1213189"/>
    <lineage>
        <taxon>Eukaryota</taxon>
        <taxon>Fungi</taxon>
        <taxon>Fungi incertae sedis</taxon>
        <taxon>Zoopagomycota</taxon>
        <taxon>Kickxellomycotina</taxon>
        <taxon>Harpellomycetes</taxon>
        <taxon>Harpellales</taxon>
        <taxon>Legeriomycetaceae</taxon>
        <taxon>Zancudomyces</taxon>
    </lineage>
</organism>
<dbReference type="Pfam" id="PF02149">
    <property type="entry name" value="KA1"/>
    <property type="match status" value="1"/>
</dbReference>
<reference evidence="4" key="1">
    <citation type="submission" date="2017-01" db="EMBL/GenBank/DDBJ databases">
        <authorList>
            <person name="Wang Y."/>
            <person name="White M."/>
            <person name="Kvist S."/>
            <person name="Moncalvo J.-M."/>
        </authorList>
    </citation>
    <scope>NUCLEOTIDE SEQUENCE [LARGE SCALE GENOMIC DNA]</scope>
    <source>
        <strain evidence="4">COL-18-3</strain>
    </source>
</reference>
<feature type="region of interest" description="Disordered" evidence="1">
    <location>
        <begin position="286"/>
        <end position="324"/>
    </location>
</feature>
<dbReference type="Gene3D" id="3.30.310.80">
    <property type="entry name" value="Kinase associated domain 1, KA1"/>
    <property type="match status" value="1"/>
</dbReference>
<name>A0A1R1PN37_ZANCU</name>
<gene>
    <name evidence="3" type="ORF">AX774_g4140</name>
</gene>
<evidence type="ECO:0000256" key="1">
    <source>
        <dbReference type="SAM" id="MobiDB-lite"/>
    </source>
</evidence>
<accession>A0A1R1PN37</accession>
<protein>
    <recommendedName>
        <fullName evidence="2">KA1 domain-containing protein</fullName>
    </recommendedName>
</protein>
<feature type="domain" description="KA1" evidence="2">
    <location>
        <begin position="680"/>
        <end position="730"/>
    </location>
</feature>
<dbReference type="InterPro" id="IPR001772">
    <property type="entry name" value="KA1_dom"/>
</dbReference>
<sequence>MLRQLKRTGGNEAIERLKYEQQVKSQRAIEEVIAGEMKRKRQQNEEIRGQKIIEQEEVERILSKANGEMYSNENDAGVAIEEEYEYDDKENEEVRFVERFNKEDIVPTIQQQQQQQQQQLVDSINSNTGIEMHIDKGNEPTMTVTMTEMEIDMENLFEKVINPKPEQQPNHSSHTLDYQLPPLQTISPFSSQQSPTIKQNSSQKNEFKPEPKTASEFSRQPDLLASGKTINSKLGEELGVEIGRGIASKPLRYSESRSSIGIPTTPDSSTPSKKLLLWISQFTHNNNNNNNNNNSSHSSDFPTNITTNSTTTNTSPLHTSSPTTATTATNLSYITQQPKILQYLKVHRGGAIDPNLLSNIPPAELFQRVLMTLDKLGLVVVSTKGLTIRVLRPAKLSTHYNPNLVVGANYPFDLSSISNSASVSNRYDYLFKTPQTTASPSANTDSFFQLQKALSLSPDDLNPSNDKVSTDISLLTNTLSVTNVKIKHTKPTILVPDRTLTLTPTDGSSADRGIHSSYSAPKDLSLKLPFSSYKKKLSSSNSFSSRFSVLRNSILRKSSADKKAGFFEPPPPSPSSSPSSSAQTNNNNNNTNTNLHLSTATNAIKPSIVPSFSSCSSSSISYSASKSPPNLPNSSSTPTPTPSSSTSQPPTQPPTQNSTQNSTQSSTQNSTPPPPYGQASNDNGGEVQFIIEICKLKSLSHLFVVSISRRRGNTWSYKYLYNLVADNLNLKDSFDYINSPYTSIILKNN</sequence>
<feature type="compositionally biased region" description="Polar residues" evidence="1">
    <location>
        <begin position="184"/>
        <end position="204"/>
    </location>
</feature>
<dbReference type="Proteomes" id="UP000188320">
    <property type="component" value="Unassembled WGS sequence"/>
</dbReference>
<dbReference type="AlphaFoldDB" id="A0A1R1PN37"/>
<dbReference type="OrthoDB" id="193931at2759"/>
<feature type="region of interest" description="Disordered" evidence="1">
    <location>
        <begin position="561"/>
        <end position="595"/>
    </location>
</feature>
<evidence type="ECO:0000313" key="3">
    <source>
        <dbReference type="EMBL" id="OMH82378.1"/>
    </source>
</evidence>
<proteinExistence type="predicted"/>
<dbReference type="EMBL" id="LSSK01000677">
    <property type="protein sequence ID" value="OMH82378.1"/>
    <property type="molecule type" value="Genomic_DNA"/>
</dbReference>
<feature type="region of interest" description="Disordered" evidence="1">
    <location>
        <begin position="184"/>
        <end position="227"/>
    </location>
</feature>
<evidence type="ECO:0000313" key="4">
    <source>
        <dbReference type="Proteomes" id="UP000188320"/>
    </source>
</evidence>
<feature type="region of interest" description="Disordered" evidence="1">
    <location>
        <begin position="623"/>
        <end position="682"/>
    </location>
</feature>
<comment type="caution">
    <text evidence="3">The sequence shown here is derived from an EMBL/GenBank/DDBJ whole genome shotgun (WGS) entry which is preliminary data.</text>
</comment>
<evidence type="ECO:0000259" key="2">
    <source>
        <dbReference type="PROSITE" id="PS50032"/>
    </source>
</evidence>
<feature type="compositionally biased region" description="Low complexity" evidence="1">
    <location>
        <begin position="623"/>
        <end position="670"/>
    </location>
</feature>
<keyword evidence="4" id="KW-1185">Reference proteome</keyword>
<feature type="compositionally biased region" description="Low complexity" evidence="1">
    <location>
        <begin position="576"/>
        <end position="595"/>
    </location>
</feature>